<name>A0A8H7WG17_9HELO</name>
<keyword evidence="2" id="KW-0539">Nucleus</keyword>
<organism evidence="3 4">
    <name type="scientific">Cadophora malorum</name>
    <dbReference type="NCBI Taxonomy" id="108018"/>
    <lineage>
        <taxon>Eukaryota</taxon>
        <taxon>Fungi</taxon>
        <taxon>Dikarya</taxon>
        <taxon>Ascomycota</taxon>
        <taxon>Pezizomycotina</taxon>
        <taxon>Leotiomycetes</taxon>
        <taxon>Helotiales</taxon>
        <taxon>Ploettnerulaceae</taxon>
        <taxon>Cadophora</taxon>
    </lineage>
</organism>
<evidence type="ECO:0000313" key="4">
    <source>
        <dbReference type="Proteomes" id="UP000664132"/>
    </source>
</evidence>
<dbReference type="OrthoDB" id="5418899at2759"/>
<comment type="caution">
    <text evidence="3">The sequence shown here is derived from an EMBL/GenBank/DDBJ whole genome shotgun (WGS) entry which is preliminary data.</text>
</comment>
<dbReference type="PANTHER" id="PTHR37534">
    <property type="entry name" value="TRANSCRIPTIONAL ACTIVATOR PROTEIN UGA3"/>
    <property type="match status" value="1"/>
</dbReference>
<dbReference type="InterPro" id="IPR021858">
    <property type="entry name" value="Fun_TF"/>
</dbReference>
<dbReference type="Proteomes" id="UP000664132">
    <property type="component" value="Unassembled WGS sequence"/>
</dbReference>
<dbReference type="Pfam" id="PF11951">
    <property type="entry name" value="Fungal_trans_2"/>
    <property type="match status" value="1"/>
</dbReference>
<accession>A0A8H7WG17</accession>
<dbReference type="GO" id="GO:0000976">
    <property type="term" value="F:transcription cis-regulatory region binding"/>
    <property type="evidence" value="ECO:0007669"/>
    <property type="project" value="TreeGrafter"/>
</dbReference>
<proteinExistence type="predicted"/>
<evidence type="ECO:0008006" key="5">
    <source>
        <dbReference type="Google" id="ProtNLM"/>
    </source>
</evidence>
<dbReference type="AlphaFoldDB" id="A0A8H7WG17"/>
<keyword evidence="4" id="KW-1185">Reference proteome</keyword>
<dbReference type="EMBL" id="JAFJYH010000025">
    <property type="protein sequence ID" value="KAG4424081.1"/>
    <property type="molecule type" value="Genomic_DNA"/>
</dbReference>
<comment type="subcellular location">
    <subcellularLocation>
        <location evidence="1">Nucleus</location>
    </subcellularLocation>
</comment>
<evidence type="ECO:0000313" key="3">
    <source>
        <dbReference type="EMBL" id="KAG4424081.1"/>
    </source>
</evidence>
<dbReference type="GO" id="GO:0045944">
    <property type="term" value="P:positive regulation of transcription by RNA polymerase II"/>
    <property type="evidence" value="ECO:0007669"/>
    <property type="project" value="TreeGrafter"/>
</dbReference>
<reference evidence="3" key="1">
    <citation type="submission" date="2021-02" db="EMBL/GenBank/DDBJ databases">
        <title>Genome sequence Cadophora malorum strain M34.</title>
        <authorList>
            <person name="Stefanovic E."/>
            <person name="Vu D."/>
            <person name="Scully C."/>
            <person name="Dijksterhuis J."/>
            <person name="Roader J."/>
            <person name="Houbraken J."/>
        </authorList>
    </citation>
    <scope>NUCLEOTIDE SEQUENCE</scope>
    <source>
        <strain evidence="3">M34</strain>
    </source>
</reference>
<dbReference type="GO" id="GO:0005634">
    <property type="term" value="C:nucleus"/>
    <property type="evidence" value="ECO:0007669"/>
    <property type="project" value="UniProtKB-SubCell"/>
</dbReference>
<protein>
    <recommendedName>
        <fullName evidence="5">ARCA protein</fullName>
    </recommendedName>
</protein>
<gene>
    <name evidence="3" type="ORF">IFR04_002777</name>
</gene>
<evidence type="ECO:0000256" key="2">
    <source>
        <dbReference type="ARBA" id="ARBA00023242"/>
    </source>
</evidence>
<sequence length="438" mass="48994">MNRPSSKFSNSIQFVDETAEVIEAYEPGIESPIQIYEPGSNPQSLASYSAASDDWSNLMLGQSFDRCWPLTDATEILLLEHFTHNLSKFFDFCDQTRHFEIDVPRRARSCQSLLDAIFAVSARHLCIIKKDFDPYVADFFYQRCLQSLIPDLDKEGSNCNDDLLAATVILRLLEELNVPLAGADQCHHSLGTQAFLRSQEAQVPSTGLHQAAAWAGIRQEIYASLTMHRPPAIKATASMIDSLTNLDDCAWANRAVNHCSKALEFCFGESDGGGLYYNALLQDNLQWLTQRPESYDPLCYLVSDGSVPYPFWDVRLHADWHVMGWQYITLARLILMIHNPYNPQVVSIQQTSWSEVRDQARSALKLLCSIAVSNPTTPAAIVVACMGIKICGNLVQGREEQRAVLGVLCQTEESHGWPTRTLRSNLKEVWATKASSVG</sequence>
<dbReference type="GO" id="GO:0003700">
    <property type="term" value="F:DNA-binding transcription factor activity"/>
    <property type="evidence" value="ECO:0007669"/>
    <property type="project" value="TreeGrafter"/>
</dbReference>
<dbReference type="PANTHER" id="PTHR37534:SF2">
    <property type="entry name" value="N-ACETYLTRANSFERASE DOMAIN-CONTAINING PROTEIN"/>
    <property type="match status" value="1"/>
</dbReference>
<evidence type="ECO:0000256" key="1">
    <source>
        <dbReference type="ARBA" id="ARBA00004123"/>
    </source>
</evidence>